<name>A0A6B2R1E5_9BURK</name>
<comment type="caution">
    <text evidence="10">The sequence shown here is derived from an EMBL/GenBank/DDBJ whole genome shotgun (WGS) entry which is preliminary data.</text>
</comment>
<dbReference type="Pfam" id="PF01163">
    <property type="entry name" value="RIO1"/>
    <property type="match status" value="1"/>
</dbReference>
<dbReference type="SUPFAM" id="SSF56112">
    <property type="entry name" value="Protein kinase-like (PK-like)"/>
    <property type="match status" value="1"/>
</dbReference>
<accession>A0A6B2R1E5</accession>
<dbReference type="EC" id="2.7.11.1" evidence="1"/>
<feature type="domain" description="RIO-type" evidence="9">
    <location>
        <begin position="72"/>
        <end position="174"/>
    </location>
</feature>
<keyword evidence="6" id="KW-0067">ATP-binding</keyword>
<comment type="catalytic activity">
    <reaction evidence="8">
        <text>L-seryl-[protein] + ATP = O-phospho-L-seryl-[protein] + ADP + H(+)</text>
        <dbReference type="Rhea" id="RHEA:17989"/>
        <dbReference type="Rhea" id="RHEA-COMP:9863"/>
        <dbReference type="Rhea" id="RHEA-COMP:11604"/>
        <dbReference type="ChEBI" id="CHEBI:15378"/>
        <dbReference type="ChEBI" id="CHEBI:29999"/>
        <dbReference type="ChEBI" id="CHEBI:30616"/>
        <dbReference type="ChEBI" id="CHEBI:83421"/>
        <dbReference type="ChEBI" id="CHEBI:456216"/>
        <dbReference type="EC" id="2.7.11.1"/>
    </reaction>
</comment>
<keyword evidence="5" id="KW-0418">Kinase</keyword>
<protein>
    <recommendedName>
        <fullName evidence="1">non-specific serine/threonine protein kinase</fullName>
        <ecNumber evidence="1">2.7.11.1</ecNumber>
    </recommendedName>
</protein>
<evidence type="ECO:0000256" key="6">
    <source>
        <dbReference type="ARBA" id="ARBA00022840"/>
    </source>
</evidence>
<keyword evidence="3" id="KW-0808">Transferase</keyword>
<evidence type="ECO:0000256" key="8">
    <source>
        <dbReference type="ARBA" id="ARBA00048679"/>
    </source>
</evidence>
<dbReference type="EMBL" id="JAAGRN010000008">
    <property type="protein sequence ID" value="NDY83933.1"/>
    <property type="molecule type" value="Genomic_DNA"/>
</dbReference>
<reference evidence="10" key="1">
    <citation type="submission" date="2020-02" db="EMBL/GenBank/DDBJ databases">
        <authorList>
            <person name="Chen W.-M."/>
        </authorList>
    </citation>
    <scope>NUCLEOTIDE SEQUENCE</scope>
    <source>
        <strain evidence="10">NBD-18</strain>
    </source>
</reference>
<evidence type="ECO:0000256" key="7">
    <source>
        <dbReference type="ARBA" id="ARBA00047899"/>
    </source>
</evidence>
<evidence type="ECO:0000256" key="2">
    <source>
        <dbReference type="ARBA" id="ARBA00022527"/>
    </source>
</evidence>
<gene>
    <name evidence="10" type="ORF">G3I67_11900</name>
</gene>
<evidence type="ECO:0000256" key="3">
    <source>
        <dbReference type="ARBA" id="ARBA00022679"/>
    </source>
</evidence>
<comment type="catalytic activity">
    <reaction evidence="7">
        <text>L-threonyl-[protein] + ATP = O-phospho-L-threonyl-[protein] + ADP + H(+)</text>
        <dbReference type="Rhea" id="RHEA:46608"/>
        <dbReference type="Rhea" id="RHEA-COMP:11060"/>
        <dbReference type="Rhea" id="RHEA-COMP:11605"/>
        <dbReference type="ChEBI" id="CHEBI:15378"/>
        <dbReference type="ChEBI" id="CHEBI:30013"/>
        <dbReference type="ChEBI" id="CHEBI:30616"/>
        <dbReference type="ChEBI" id="CHEBI:61977"/>
        <dbReference type="ChEBI" id="CHEBI:456216"/>
        <dbReference type="EC" id="2.7.11.1"/>
    </reaction>
</comment>
<proteinExistence type="predicted"/>
<evidence type="ECO:0000256" key="1">
    <source>
        <dbReference type="ARBA" id="ARBA00012513"/>
    </source>
</evidence>
<dbReference type="Gene3D" id="1.10.510.10">
    <property type="entry name" value="Transferase(Phosphotransferase) domain 1"/>
    <property type="match status" value="1"/>
</dbReference>
<dbReference type="GO" id="GO:0004674">
    <property type="term" value="F:protein serine/threonine kinase activity"/>
    <property type="evidence" value="ECO:0007669"/>
    <property type="project" value="UniProtKB-KW"/>
</dbReference>
<evidence type="ECO:0000256" key="4">
    <source>
        <dbReference type="ARBA" id="ARBA00022741"/>
    </source>
</evidence>
<dbReference type="InterPro" id="IPR018934">
    <property type="entry name" value="RIO_dom"/>
</dbReference>
<evidence type="ECO:0000259" key="9">
    <source>
        <dbReference type="Pfam" id="PF01163"/>
    </source>
</evidence>
<keyword evidence="2" id="KW-0723">Serine/threonine-protein kinase</keyword>
<dbReference type="GO" id="GO:0005524">
    <property type="term" value="F:ATP binding"/>
    <property type="evidence" value="ECO:0007669"/>
    <property type="project" value="UniProtKB-KW"/>
</dbReference>
<sequence>MTDRHDPFQQALSQWLDAHADEPSGVSVVDLAGKRCVIKRRVNTITYRLVYLLRFVRSWTLSWVCWLAFRERPSARVLLKNELDDEAQRLVLLRQAGWRVPEILRHTPGVLVLEYVGQDLPYLIRIDTPAGRLEWMRRVALDLASFHRAGFVHGGAQLRNLMFQNDQITRIDFEENIGQAMSRPLGQAYDVYQMLSSMAGLRGHEFDGPERQLLCQQLLEVYLTANPDPEIKARLRQFGAAFDLVVKHAGFILKKLKWRDVQGFLHVSQTLRTCCGYD</sequence>
<dbReference type="AlphaFoldDB" id="A0A6B2R1E5"/>
<evidence type="ECO:0000256" key="5">
    <source>
        <dbReference type="ARBA" id="ARBA00022777"/>
    </source>
</evidence>
<dbReference type="InterPro" id="IPR011009">
    <property type="entry name" value="Kinase-like_dom_sf"/>
</dbReference>
<keyword evidence="4" id="KW-0547">Nucleotide-binding</keyword>
<dbReference type="RefSeq" id="WP_163655633.1">
    <property type="nucleotide sequence ID" value="NZ_JAAGRN010000008.1"/>
</dbReference>
<evidence type="ECO:0000313" key="10">
    <source>
        <dbReference type="EMBL" id="NDY83933.1"/>
    </source>
</evidence>
<organism evidence="10">
    <name type="scientific">Sheuella amnicola</name>
    <dbReference type="NCBI Taxonomy" id="2707330"/>
    <lineage>
        <taxon>Bacteria</taxon>
        <taxon>Pseudomonadati</taxon>
        <taxon>Pseudomonadota</taxon>
        <taxon>Betaproteobacteria</taxon>
        <taxon>Burkholderiales</taxon>
        <taxon>Alcaligenaceae</taxon>
        <taxon>Sheuella</taxon>
    </lineage>
</organism>